<dbReference type="KEGG" id="acp:A2cp1_1453"/>
<dbReference type="Proteomes" id="UP000007089">
    <property type="component" value="Chromosome"/>
</dbReference>
<name>B8JH95_ANAD2</name>
<dbReference type="AlphaFoldDB" id="B8JH95"/>
<feature type="transmembrane region" description="Helical" evidence="1">
    <location>
        <begin position="136"/>
        <end position="153"/>
    </location>
</feature>
<keyword evidence="3" id="KW-1185">Reference proteome</keyword>
<accession>B8JH95</accession>
<reference evidence="2" key="1">
    <citation type="submission" date="2009-01" db="EMBL/GenBank/DDBJ databases">
        <title>Complete sequence of Anaeromyxobacter dehalogenans 2CP-1.</title>
        <authorList>
            <consortium name="US DOE Joint Genome Institute"/>
            <person name="Lucas S."/>
            <person name="Copeland A."/>
            <person name="Lapidus A."/>
            <person name="Glavina del Rio T."/>
            <person name="Dalin E."/>
            <person name="Tice H."/>
            <person name="Bruce D."/>
            <person name="Goodwin L."/>
            <person name="Pitluck S."/>
            <person name="Saunders E."/>
            <person name="Brettin T."/>
            <person name="Detter J.C."/>
            <person name="Han C."/>
            <person name="Larimer F."/>
            <person name="Land M."/>
            <person name="Hauser L."/>
            <person name="Kyrpides N."/>
            <person name="Ovchinnikova G."/>
            <person name="Beliaev A.S."/>
            <person name="Richardson P."/>
        </authorList>
    </citation>
    <scope>NUCLEOTIDE SEQUENCE</scope>
    <source>
        <strain evidence="2">2CP-1</strain>
    </source>
</reference>
<dbReference type="EMBL" id="CP001359">
    <property type="protein sequence ID" value="ACL64797.1"/>
    <property type="molecule type" value="Genomic_DNA"/>
</dbReference>
<feature type="transmembrane region" description="Helical" evidence="1">
    <location>
        <begin position="97"/>
        <end position="116"/>
    </location>
</feature>
<organism evidence="2 3">
    <name type="scientific">Anaeromyxobacter dehalogenans (strain ATCC BAA-258 / DSM 21875 / 2CP-1)</name>
    <dbReference type="NCBI Taxonomy" id="455488"/>
    <lineage>
        <taxon>Bacteria</taxon>
        <taxon>Pseudomonadati</taxon>
        <taxon>Myxococcota</taxon>
        <taxon>Myxococcia</taxon>
        <taxon>Myxococcales</taxon>
        <taxon>Cystobacterineae</taxon>
        <taxon>Anaeromyxobacteraceae</taxon>
        <taxon>Anaeromyxobacter</taxon>
    </lineage>
</organism>
<feature type="transmembrane region" description="Helical" evidence="1">
    <location>
        <begin position="71"/>
        <end position="90"/>
    </location>
</feature>
<keyword evidence="1" id="KW-1133">Transmembrane helix</keyword>
<evidence type="ECO:0008006" key="4">
    <source>
        <dbReference type="Google" id="ProtNLM"/>
    </source>
</evidence>
<proteinExistence type="predicted"/>
<keyword evidence="1" id="KW-0472">Membrane</keyword>
<sequence length="169" mass="17038">MKPLAHVVFALLLAGLQAAVLRWVGGGAFSVSLLAACIVYLGLQAGNVDGSVASAGVGYVLDLMTGSPKGLMTFLAVAVFVLARGAGAAVDVRGRAGFAALSGLGALVLSLGALLLTRLTSAPEVQPGAALLPRMLLEALLTAAVAPLIGAGMRRIDGLFHREEPGLLR</sequence>
<evidence type="ECO:0000313" key="3">
    <source>
        <dbReference type="Proteomes" id="UP000007089"/>
    </source>
</evidence>
<protein>
    <recommendedName>
        <fullName evidence="4">Rod shape-determining protein MreD</fullName>
    </recommendedName>
</protein>
<evidence type="ECO:0000256" key="1">
    <source>
        <dbReference type="SAM" id="Phobius"/>
    </source>
</evidence>
<gene>
    <name evidence="2" type="ordered locus">A2cp1_1453</name>
</gene>
<dbReference type="RefSeq" id="WP_012525409.1">
    <property type="nucleotide sequence ID" value="NC_011891.1"/>
</dbReference>
<keyword evidence="1" id="KW-0812">Transmembrane</keyword>
<evidence type="ECO:0000313" key="2">
    <source>
        <dbReference type="EMBL" id="ACL64797.1"/>
    </source>
</evidence>
<dbReference type="HOGENOM" id="CLU_1600924_0_0_7"/>